<evidence type="ECO:0000256" key="2">
    <source>
        <dbReference type="SAM" id="Phobius"/>
    </source>
</evidence>
<sequence length="184" mass="19387">MSGQPPYGGQPGYPQGGPGYPQGQPGYPQGQAGYPQGGPQPGWQGGQPLYGGQQSQQPGPPGYLHLTIQGSAATSNMLTPNVVIDGRPYPASYGSNTYPLPPGQHHLEIYAQWMRKYGQAEMALNIIPGQQVPVFYRAPLHQFTTGSIGHEKQKAKGKGCLYGIGAFFLVLILLVVVAAIAAGS</sequence>
<feature type="compositionally biased region" description="Low complexity" evidence="1">
    <location>
        <begin position="21"/>
        <end position="34"/>
    </location>
</feature>
<comment type="caution">
    <text evidence="3">The sequence shown here is derived from an EMBL/GenBank/DDBJ whole genome shotgun (WGS) entry which is preliminary data.</text>
</comment>
<dbReference type="AlphaFoldDB" id="A0A3D9UNA7"/>
<name>A0A3D9UNA7_9MICO</name>
<feature type="compositionally biased region" description="Gly residues" evidence="1">
    <location>
        <begin position="9"/>
        <end position="20"/>
    </location>
</feature>
<proteinExistence type="predicted"/>
<keyword evidence="4" id="KW-1185">Reference proteome</keyword>
<dbReference type="RefSeq" id="WP_211308405.1">
    <property type="nucleotide sequence ID" value="NZ_QTUA01000001.1"/>
</dbReference>
<protein>
    <submittedName>
        <fullName evidence="3">Uncharacterized protein</fullName>
    </submittedName>
</protein>
<gene>
    <name evidence="3" type="ORF">DFJ65_1827</name>
</gene>
<keyword evidence="2" id="KW-1133">Transmembrane helix</keyword>
<feature type="transmembrane region" description="Helical" evidence="2">
    <location>
        <begin position="160"/>
        <end position="182"/>
    </location>
</feature>
<accession>A0A3D9UNA7</accession>
<feature type="region of interest" description="Disordered" evidence="1">
    <location>
        <begin position="1"/>
        <end position="67"/>
    </location>
</feature>
<evidence type="ECO:0000313" key="3">
    <source>
        <dbReference type="EMBL" id="REF30807.1"/>
    </source>
</evidence>
<dbReference type="EMBL" id="QTUA01000001">
    <property type="protein sequence ID" value="REF30807.1"/>
    <property type="molecule type" value="Genomic_DNA"/>
</dbReference>
<evidence type="ECO:0000313" key="4">
    <source>
        <dbReference type="Proteomes" id="UP000256253"/>
    </source>
</evidence>
<reference evidence="3 4" key="1">
    <citation type="submission" date="2018-08" db="EMBL/GenBank/DDBJ databases">
        <title>Sequencing the genomes of 1000 actinobacteria strains.</title>
        <authorList>
            <person name="Klenk H.-P."/>
        </authorList>
    </citation>
    <scope>NUCLEOTIDE SEQUENCE [LARGE SCALE GENOMIC DNA]</scope>
    <source>
        <strain evidence="3 4">DSM 22967</strain>
    </source>
</reference>
<keyword evidence="2" id="KW-0472">Membrane</keyword>
<dbReference type="Proteomes" id="UP000256253">
    <property type="component" value="Unassembled WGS sequence"/>
</dbReference>
<keyword evidence="2" id="KW-0812">Transmembrane</keyword>
<feature type="compositionally biased region" description="Gly residues" evidence="1">
    <location>
        <begin position="35"/>
        <end position="49"/>
    </location>
</feature>
<organism evidence="3 4">
    <name type="scientific">Calidifontibacter indicus</name>
    <dbReference type="NCBI Taxonomy" id="419650"/>
    <lineage>
        <taxon>Bacteria</taxon>
        <taxon>Bacillati</taxon>
        <taxon>Actinomycetota</taxon>
        <taxon>Actinomycetes</taxon>
        <taxon>Micrococcales</taxon>
        <taxon>Dermacoccaceae</taxon>
        <taxon>Calidifontibacter</taxon>
    </lineage>
</organism>
<evidence type="ECO:0000256" key="1">
    <source>
        <dbReference type="SAM" id="MobiDB-lite"/>
    </source>
</evidence>